<gene>
    <name evidence="2" type="ORF">BCR43DRAFT_493253</name>
</gene>
<dbReference type="AlphaFoldDB" id="A0A1X2HAD3"/>
<organism evidence="2 3">
    <name type="scientific">Syncephalastrum racemosum</name>
    <name type="common">Filamentous fungus</name>
    <dbReference type="NCBI Taxonomy" id="13706"/>
    <lineage>
        <taxon>Eukaryota</taxon>
        <taxon>Fungi</taxon>
        <taxon>Fungi incertae sedis</taxon>
        <taxon>Mucoromycota</taxon>
        <taxon>Mucoromycotina</taxon>
        <taxon>Mucoromycetes</taxon>
        <taxon>Mucorales</taxon>
        <taxon>Syncephalastraceae</taxon>
        <taxon>Syncephalastrum</taxon>
    </lineage>
</organism>
<keyword evidence="1" id="KW-1133">Transmembrane helix</keyword>
<evidence type="ECO:0000313" key="2">
    <source>
        <dbReference type="EMBL" id="ORY95600.1"/>
    </source>
</evidence>
<name>A0A1X2HAD3_SYNRA</name>
<reference evidence="2 3" key="1">
    <citation type="submission" date="2016-07" db="EMBL/GenBank/DDBJ databases">
        <title>Pervasive Adenine N6-methylation of Active Genes in Fungi.</title>
        <authorList>
            <consortium name="DOE Joint Genome Institute"/>
            <person name="Mondo S.J."/>
            <person name="Dannebaum R.O."/>
            <person name="Kuo R.C."/>
            <person name="Labutti K."/>
            <person name="Haridas S."/>
            <person name="Kuo A."/>
            <person name="Salamov A."/>
            <person name="Ahrendt S.R."/>
            <person name="Lipzen A."/>
            <person name="Sullivan W."/>
            <person name="Andreopoulos W.B."/>
            <person name="Clum A."/>
            <person name="Lindquist E."/>
            <person name="Daum C."/>
            <person name="Ramamoorthy G.K."/>
            <person name="Gryganskyi A."/>
            <person name="Culley D."/>
            <person name="Magnuson J.K."/>
            <person name="James T.Y."/>
            <person name="O'Malley M.A."/>
            <person name="Stajich J.E."/>
            <person name="Spatafora J.W."/>
            <person name="Visel A."/>
            <person name="Grigoriev I.V."/>
        </authorList>
    </citation>
    <scope>NUCLEOTIDE SEQUENCE [LARGE SCALE GENOMIC DNA]</scope>
    <source>
        <strain evidence="2 3">NRRL 2496</strain>
    </source>
</reference>
<keyword evidence="1" id="KW-0472">Membrane</keyword>
<sequence>MQHSIMAIFYAYDLILSTVVLFRFRFGSPLLRPCSPRNWSNGTAYRWGISVSMY</sequence>
<accession>A0A1X2HAD3</accession>
<keyword evidence="3" id="KW-1185">Reference proteome</keyword>
<comment type="caution">
    <text evidence="2">The sequence shown here is derived from an EMBL/GenBank/DDBJ whole genome shotgun (WGS) entry which is preliminary data.</text>
</comment>
<dbReference type="Proteomes" id="UP000242180">
    <property type="component" value="Unassembled WGS sequence"/>
</dbReference>
<keyword evidence="1" id="KW-0812">Transmembrane</keyword>
<proteinExistence type="predicted"/>
<evidence type="ECO:0000256" key="1">
    <source>
        <dbReference type="SAM" id="Phobius"/>
    </source>
</evidence>
<protein>
    <submittedName>
        <fullName evidence="2">Uncharacterized protein</fullName>
    </submittedName>
</protein>
<evidence type="ECO:0000313" key="3">
    <source>
        <dbReference type="Proteomes" id="UP000242180"/>
    </source>
</evidence>
<dbReference type="InParanoid" id="A0A1X2HAD3"/>
<dbReference type="EMBL" id="MCGN01000006">
    <property type="protein sequence ID" value="ORY95600.1"/>
    <property type="molecule type" value="Genomic_DNA"/>
</dbReference>
<feature type="transmembrane region" description="Helical" evidence="1">
    <location>
        <begin position="6"/>
        <end position="24"/>
    </location>
</feature>